<proteinExistence type="predicted"/>
<dbReference type="Gene3D" id="2.60.40.3620">
    <property type="match status" value="2"/>
</dbReference>
<name>A0A1M6SUS8_XYLRU</name>
<dbReference type="AlphaFoldDB" id="A0A1M6SUS8"/>
<accession>A0A1M6SUS8</accession>
<sequence length="409" mass="45217">MKTIFKSTLLLTALGLTFLTSCKDDNESNPTLTQPQEFVLNDIDINGTVELENTKSVTLTWSQPTPYNNFNSAMVPIYTVEISPTGAFTKAFDANVEDNTGADFFTLDQTYNSGADVVVSTETIDRSLVQLCGWSETTVPSILDLSIRVKSVIKDASFREYNEIYSNVINISTVPYYIQLKEADPEIWWLIGGDIADGSWGGDYGKCIIPLQTIEDNKYDKKTGQGTIQWIGYLGGNGFKLKQDPASWDVQIGQNDGGFVKNDGGSGNITVDEPGVYVVTLKTDELAGVEDKANTTALTIKKYEGSAPVFDGMAIAGSFNKWGDTEMKPCSTGWENHDWYIEQEFEAGDEVKIKQIDSWEFNKGGTFVEYSEGMYAYGVNGGANLKVPEKGNYLILFNDITGYIRFIKK</sequence>
<evidence type="ECO:0000313" key="2">
    <source>
        <dbReference type="EMBL" id="SHK48455.1"/>
    </source>
</evidence>
<evidence type="ECO:0000313" key="3">
    <source>
        <dbReference type="Proteomes" id="UP000184130"/>
    </source>
</evidence>
<dbReference type="RefSeq" id="WP_175549396.1">
    <property type="nucleotide sequence ID" value="NZ_FRBD01000004.1"/>
</dbReference>
<keyword evidence="1" id="KW-0732">Signal</keyword>
<feature type="chain" id="PRO_5013178257" evidence="1">
    <location>
        <begin position="24"/>
        <end position="409"/>
    </location>
</feature>
<protein>
    <submittedName>
        <fullName evidence="2">SusE outer membrane protein</fullName>
    </submittedName>
</protein>
<reference evidence="2 3" key="1">
    <citation type="submission" date="2016-11" db="EMBL/GenBank/DDBJ databases">
        <authorList>
            <person name="Jaros S."/>
            <person name="Januszkiewicz K."/>
            <person name="Wedrychowicz H."/>
        </authorList>
    </citation>
    <scope>NUCLEOTIDE SEQUENCE [LARGE SCALE GENOMIC DNA]</scope>
    <source>
        <strain evidence="2 3">KHT3</strain>
    </source>
</reference>
<gene>
    <name evidence="2" type="ORF">SAMN05216463_10451</name>
</gene>
<evidence type="ECO:0000256" key="1">
    <source>
        <dbReference type="SAM" id="SignalP"/>
    </source>
</evidence>
<dbReference type="EMBL" id="FRBD01000004">
    <property type="protein sequence ID" value="SHK48455.1"/>
    <property type="molecule type" value="Genomic_DNA"/>
</dbReference>
<dbReference type="PROSITE" id="PS51257">
    <property type="entry name" value="PROKAR_LIPOPROTEIN"/>
    <property type="match status" value="1"/>
</dbReference>
<dbReference type="Proteomes" id="UP000184130">
    <property type="component" value="Unassembled WGS sequence"/>
</dbReference>
<feature type="signal peptide" evidence="1">
    <location>
        <begin position="1"/>
        <end position="23"/>
    </location>
</feature>
<organism evidence="2 3">
    <name type="scientific">Xylanibacter ruminicola</name>
    <name type="common">Prevotella ruminicola</name>
    <dbReference type="NCBI Taxonomy" id="839"/>
    <lineage>
        <taxon>Bacteria</taxon>
        <taxon>Pseudomonadati</taxon>
        <taxon>Bacteroidota</taxon>
        <taxon>Bacteroidia</taxon>
        <taxon>Bacteroidales</taxon>
        <taxon>Prevotellaceae</taxon>
        <taxon>Xylanibacter</taxon>
    </lineage>
</organism>